<dbReference type="PANTHER" id="PTHR16128:SF5">
    <property type="entry name" value="FAD_NAD(P)-BINDING OXIDOREDUCTASE FAMILY PROTEIN"/>
    <property type="match status" value="1"/>
</dbReference>
<keyword evidence="2" id="KW-0560">Oxidoreductase</keyword>
<dbReference type="GO" id="GO:0016491">
    <property type="term" value="F:oxidoreductase activity"/>
    <property type="evidence" value="ECO:0007669"/>
    <property type="project" value="UniProtKB-KW"/>
</dbReference>
<evidence type="ECO:0000313" key="2">
    <source>
        <dbReference type="EMBL" id="GBF57686.1"/>
    </source>
</evidence>
<dbReference type="InterPro" id="IPR002937">
    <property type="entry name" value="Amino_oxidase"/>
</dbReference>
<accession>A0A2P2E9E3</accession>
<sequence length="332" mass="35301">MTRFAIIGAGLSGLACAHELVNAGHQVTLFDKGRGPGGRMSTRRVATPAGEACFDHGAQFFTARDPRFQTLVAELMAKGAVALWDSSRVRRGKDGTTSPLFDEPIYVGTPGMNGLVRGLAEGLNVRWGQRVSSVEGRPGAWMLALETGAAEGPFEAVICAIPAEQVDALLGTPAPAQAQAANKVRSVPCWAGLFAFDARLPLTWGLARFDDHPVIDVISATLDKPGRTGPAAYVVHARSDWSTRHLEDSADEVATHLLGVLAEVAGLPVEALPATLVRQAHRWRYSRVETGAGQDFIYDAGLRIGVCGDWLTAPRVESAWLSGHLLGAHLTA</sequence>
<organism evidence="2 3">
    <name type="scientific">Candidatus Phycosocius bacilliformis</name>
    <dbReference type="NCBI Taxonomy" id="1445552"/>
    <lineage>
        <taxon>Bacteria</taxon>
        <taxon>Pseudomonadati</taxon>
        <taxon>Pseudomonadota</taxon>
        <taxon>Alphaproteobacteria</taxon>
        <taxon>Caulobacterales</taxon>
        <taxon>Caulobacterales incertae sedis</taxon>
        <taxon>Candidatus Phycosocius</taxon>
    </lineage>
</organism>
<dbReference type="InterPro" id="IPR036188">
    <property type="entry name" value="FAD/NAD-bd_sf"/>
</dbReference>
<dbReference type="PRINTS" id="PR00419">
    <property type="entry name" value="ADXRDTASE"/>
</dbReference>
<dbReference type="Proteomes" id="UP000245086">
    <property type="component" value="Unassembled WGS sequence"/>
</dbReference>
<feature type="domain" description="Amine oxidase" evidence="1">
    <location>
        <begin position="101"/>
        <end position="310"/>
    </location>
</feature>
<dbReference type="PROSITE" id="PS51257">
    <property type="entry name" value="PROKAR_LIPOPROTEIN"/>
    <property type="match status" value="1"/>
</dbReference>
<dbReference type="EMBL" id="BFBR01000003">
    <property type="protein sequence ID" value="GBF57686.1"/>
    <property type="molecule type" value="Genomic_DNA"/>
</dbReference>
<dbReference type="Gene3D" id="3.90.660.10">
    <property type="match status" value="1"/>
</dbReference>
<protein>
    <submittedName>
        <fullName evidence="2">Renalase</fullName>
        <ecNumber evidence="2">1.6.3.5</ecNumber>
    </submittedName>
</protein>
<dbReference type="EC" id="1.6.3.5" evidence="2"/>
<dbReference type="SUPFAM" id="SSF51905">
    <property type="entry name" value="FAD/NAD(P)-binding domain"/>
    <property type="match status" value="1"/>
</dbReference>
<proteinExistence type="predicted"/>
<dbReference type="RefSeq" id="WP_238164897.1">
    <property type="nucleotide sequence ID" value="NZ_BFBR01000003.1"/>
</dbReference>
<gene>
    <name evidence="2" type="ORF">PbB2_01355</name>
</gene>
<dbReference type="Gene3D" id="3.50.50.60">
    <property type="entry name" value="FAD/NAD(P)-binding domain"/>
    <property type="match status" value="1"/>
</dbReference>
<name>A0A2P2E9E3_9PROT</name>
<dbReference type="Pfam" id="PF01593">
    <property type="entry name" value="Amino_oxidase"/>
    <property type="match status" value="1"/>
</dbReference>
<evidence type="ECO:0000313" key="3">
    <source>
        <dbReference type="Proteomes" id="UP000245086"/>
    </source>
</evidence>
<reference evidence="2 3" key="1">
    <citation type="journal article" date="2018" name="Genome Announc.">
        <title>Draft Genome Sequence of "Candidatus Phycosocius bacilliformis," an Alphaproteobacterial Ectosymbiont of the Hydrocarbon-Producing Green Alga Botryococcus braunii.</title>
        <authorList>
            <person name="Tanabe Y."/>
            <person name="Yamaguchi H."/>
            <person name="Watanabe M.M."/>
        </authorList>
    </citation>
    <scope>NUCLEOTIDE SEQUENCE [LARGE SCALE GENOMIC DNA]</scope>
    <source>
        <strain evidence="2 3">BOTRYCO-2</strain>
    </source>
</reference>
<dbReference type="AlphaFoldDB" id="A0A2P2E9E3"/>
<dbReference type="Pfam" id="PF13450">
    <property type="entry name" value="NAD_binding_8"/>
    <property type="match status" value="1"/>
</dbReference>
<keyword evidence="3" id="KW-1185">Reference proteome</keyword>
<dbReference type="PANTHER" id="PTHR16128">
    <property type="entry name" value="FAD/NAD(P)-BINDING OXIDOREDUCTASE FAMILY PROTEIN"/>
    <property type="match status" value="1"/>
</dbReference>
<comment type="caution">
    <text evidence="2">The sequence shown here is derived from an EMBL/GenBank/DDBJ whole genome shotgun (WGS) entry which is preliminary data.</text>
</comment>
<evidence type="ECO:0000259" key="1">
    <source>
        <dbReference type="Pfam" id="PF01593"/>
    </source>
</evidence>